<protein>
    <submittedName>
        <fullName evidence="1">Uncharacterized protein</fullName>
    </submittedName>
</protein>
<dbReference type="EMBL" id="MVKX01000006">
    <property type="protein sequence ID" value="OOV81858.1"/>
    <property type="molecule type" value="Genomic_DNA"/>
</dbReference>
<evidence type="ECO:0000313" key="2">
    <source>
        <dbReference type="Proteomes" id="UP000191160"/>
    </source>
</evidence>
<organism evidence="1 2">
    <name type="scientific">Acinetobacter amyesii</name>
    <dbReference type="NCBI Taxonomy" id="2942470"/>
    <lineage>
        <taxon>Bacteria</taxon>
        <taxon>Pseudomonadati</taxon>
        <taxon>Pseudomonadota</taxon>
        <taxon>Gammaproteobacteria</taxon>
        <taxon>Moraxellales</taxon>
        <taxon>Moraxellaceae</taxon>
        <taxon>Acinetobacter</taxon>
    </lineage>
</organism>
<evidence type="ECO:0000313" key="1">
    <source>
        <dbReference type="EMBL" id="OOV81858.1"/>
    </source>
</evidence>
<sequence length="74" mass="8509">MPTELDDKSNNICTIKGHLFLFHVRFIYNLCGKVPLLDKKKPNLGESWANKKQMMENQGQSHTFKLCDDSIGKL</sequence>
<dbReference type="AlphaFoldDB" id="A0A1T1GW68"/>
<keyword evidence="2" id="KW-1185">Reference proteome</keyword>
<name>A0A1T1GW68_9GAMM</name>
<comment type="caution">
    <text evidence="1">The sequence shown here is derived from an EMBL/GenBank/DDBJ whole genome shotgun (WGS) entry which is preliminary data.</text>
</comment>
<gene>
    <name evidence="1" type="ORF">B1202_10455</name>
</gene>
<proteinExistence type="predicted"/>
<reference evidence="1 2" key="1">
    <citation type="submission" date="2017-02" db="EMBL/GenBank/DDBJ databases">
        <title>Acinetobacter sp. ANC 4945, whole genome shotgun sequencing project.</title>
        <authorList>
            <person name="Radolfova-Krizova L."/>
            <person name="Al Atrouni A."/>
            <person name="Nemec A."/>
        </authorList>
    </citation>
    <scope>NUCLEOTIDE SEQUENCE [LARGE SCALE GENOMIC DNA]</scope>
    <source>
        <strain evidence="1 2">ANC 4945</strain>
    </source>
</reference>
<dbReference type="Proteomes" id="UP000191160">
    <property type="component" value="Unassembled WGS sequence"/>
</dbReference>
<accession>A0A1T1GW68</accession>